<comment type="caution">
    <text evidence="4">The sequence shown here is derived from an EMBL/GenBank/DDBJ whole genome shotgun (WGS) entry which is preliminary data.</text>
</comment>
<name>A0A6N6MVD4_9HYPH</name>
<evidence type="ECO:0000256" key="2">
    <source>
        <dbReference type="ARBA" id="ARBA00023002"/>
    </source>
</evidence>
<dbReference type="EMBL" id="VZZJ01000005">
    <property type="protein sequence ID" value="KAB1074443.1"/>
    <property type="molecule type" value="Genomic_DNA"/>
</dbReference>
<dbReference type="GO" id="GO:0010181">
    <property type="term" value="F:FMN binding"/>
    <property type="evidence" value="ECO:0007669"/>
    <property type="project" value="InterPro"/>
</dbReference>
<dbReference type="RefSeq" id="WP_150962838.1">
    <property type="nucleotide sequence ID" value="NZ_VZZJ01000005.1"/>
</dbReference>
<dbReference type="AlphaFoldDB" id="A0A6N6MVD4"/>
<evidence type="ECO:0000256" key="1">
    <source>
        <dbReference type="ARBA" id="ARBA00022630"/>
    </source>
</evidence>
<proteinExistence type="predicted"/>
<sequence length="461" mass="50901">MIFEPRTIKGVTFRNRVLRSSVGGRMAAYDGTVTDVWSNFEQTFADGGVGGIISTTFSTNRRRQTPFEYPSLSEQRFVPPLKRHVAEIRARGCPYIIQIGDPGAATQLSLFGEDADALSSSSGFEFLYGYANRRVAMSAREIRTVIEEFRVAAGRAREAGADGIEITAEKGYLIHQFLNPGLNRRQDEWGGTDEGRFRLLEEIVTRVREGVGDDFLLGIRLAARDFNYLPYANFILRFPWTFPLRHHLFGNDLPTTLGFGARLKQLGVDVLHVVTGTGFPGPKGNPGAFPLREIKLFFNATRHLSRKAAARATLLNLVPERIALPLLSIGWREQAGVSLEEAEAFRRQVGLPVITNGGYQSRSDIDRGLSTCDFVSMARALIATPDLISRYRDGAGQPEEACTFCNRCCARSATSPLGCYEPERFGGDFDRMVQQILAYNTPVRVPPPQIAPAGAAEAASR</sequence>
<dbReference type="Pfam" id="PF00724">
    <property type="entry name" value="Oxidored_FMN"/>
    <property type="match status" value="1"/>
</dbReference>
<feature type="domain" description="NADH:flavin oxidoreductase/NADH oxidase N-terminal" evidence="3">
    <location>
        <begin position="2"/>
        <end position="225"/>
    </location>
</feature>
<evidence type="ECO:0000313" key="5">
    <source>
        <dbReference type="Proteomes" id="UP000441523"/>
    </source>
</evidence>
<dbReference type="PANTHER" id="PTHR43656:SF2">
    <property type="entry name" value="BINDING OXIDOREDUCTASE, PUTATIVE (AFU_ORTHOLOGUE AFUA_2G08260)-RELATED"/>
    <property type="match status" value="1"/>
</dbReference>
<dbReference type="InterPro" id="IPR001155">
    <property type="entry name" value="OxRdtase_FMN_N"/>
</dbReference>
<protein>
    <recommendedName>
        <fullName evidence="3">NADH:flavin oxidoreductase/NADH oxidase N-terminal domain-containing protein</fullName>
    </recommendedName>
</protein>
<reference evidence="4 5" key="1">
    <citation type="submission" date="2019-09" db="EMBL/GenBank/DDBJ databases">
        <title>YIM 132548 draft genome.</title>
        <authorList>
            <person name="Jiang L."/>
        </authorList>
    </citation>
    <scope>NUCLEOTIDE SEQUENCE [LARGE SCALE GENOMIC DNA]</scope>
    <source>
        <strain evidence="4 5">YIM 132548</strain>
    </source>
</reference>
<dbReference type="Proteomes" id="UP000441523">
    <property type="component" value="Unassembled WGS sequence"/>
</dbReference>
<keyword evidence="2" id="KW-0560">Oxidoreductase</keyword>
<organism evidence="4 5">
    <name type="scientific">Methylobacterium planeticum</name>
    <dbReference type="NCBI Taxonomy" id="2615211"/>
    <lineage>
        <taxon>Bacteria</taxon>
        <taxon>Pseudomonadati</taxon>
        <taxon>Pseudomonadota</taxon>
        <taxon>Alphaproteobacteria</taxon>
        <taxon>Hyphomicrobiales</taxon>
        <taxon>Methylobacteriaceae</taxon>
        <taxon>Methylobacterium</taxon>
    </lineage>
</organism>
<dbReference type="Gene3D" id="3.20.20.70">
    <property type="entry name" value="Aldolase class I"/>
    <property type="match status" value="1"/>
</dbReference>
<keyword evidence="5" id="KW-1185">Reference proteome</keyword>
<accession>A0A6N6MVD4</accession>
<dbReference type="PANTHER" id="PTHR43656">
    <property type="entry name" value="BINDING OXIDOREDUCTASE, PUTATIVE (AFU_ORTHOLOGUE AFUA_2G08260)-RELATED"/>
    <property type="match status" value="1"/>
</dbReference>
<gene>
    <name evidence="4" type="ORF">F6X51_08765</name>
</gene>
<evidence type="ECO:0000313" key="4">
    <source>
        <dbReference type="EMBL" id="KAB1074443.1"/>
    </source>
</evidence>
<evidence type="ECO:0000259" key="3">
    <source>
        <dbReference type="Pfam" id="PF00724"/>
    </source>
</evidence>
<dbReference type="InterPro" id="IPR013785">
    <property type="entry name" value="Aldolase_TIM"/>
</dbReference>
<dbReference type="GO" id="GO:0016491">
    <property type="term" value="F:oxidoreductase activity"/>
    <property type="evidence" value="ECO:0007669"/>
    <property type="project" value="UniProtKB-KW"/>
</dbReference>
<dbReference type="SUPFAM" id="SSF51395">
    <property type="entry name" value="FMN-linked oxidoreductases"/>
    <property type="match status" value="1"/>
</dbReference>
<keyword evidence="1" id="KW-0285">Flavoprotein</keyword>
<dbReference type="InterPro" id="IPR051799">
    <property type="entry name" value="NADH_flavin_oxidoreductase"/>
</dbReference>